<protein>
    <submittedName>
        <fullName evidence="1">ComK protein</fullName>
    </submittedName>
</protein>
<dbReference type="Proteomes" id="UP000184442">
    <property type="component" value="Unassembled WGS sequence"/>
</dbReference>
<gene>
    <name evidence="1" type="ORF">SAMN02745176_00047</name>
</gene>
<dbReference type="EMBL" id="FQZS01000003">
    <property type="protein sequence ID" value="SHI38444.1"/>
    <property type="molecule type" value="Genomic_DNA"/>
</dbReference>
<evidence type="ECO:0000313" key="2">
    <source>
        <dbReference type="Proteomes" id="UP000184442"/>
    </source>
</evidence>
<sequence>MDLDFFQQHDIWAFTPEYSHGMGEVTRVIVSAGEDKILPMTMRSFRNNLCRFYSIDYYSMRRKYGQIIGSVNCVPIPISSTKIFIQLKVRSPRVRNDCAMGYVDIASISHLGESRDKSKTEIVFKDERKLEVIWGVATVKKHIKNARLVLDHYRNEKGLDAYPEELERLYSNLDKPATKGDIVILAREILTIKNSLKEHENRL</sequence>
<dbReference type="STRING" id="1122184.SAMN02745176_00047"/>
<dbReference type="RefSeq" id="WP_073023312.1">
    <property type="nucleotide sequence ID" value="NZ_FQZS01000003.1"/>
</dbReference>
<dbReference type="OrthoDB" id="2374476at2"/>
<keyword evidence="2" id="KW-1185">Reference proteome</keyword>
<evidence type="ECO:0000313" key="1">
    <source>
        <dbReference type="EMBL" id="SHI38444.1"/>
    </source>
</evidence>
<name>A0A1M6APK6_9FIRM</name>
<reference evidence="1 2" key="1">
    <citation type="submission" date="2016-11" db="EMBL/GenBank/DDBJ databases">
        <authorList>
            <person name="Jaros S."/>
            <person name="Januszkiewicz K."/>
            <person name="Wedrychowicz H."/>
        </authorList>
    </citation>
    <scope>NUCLEOTIDE SEQUENCE [LARGE SCALE GENOMIC DNA]</scope>
    <source>
        <strain evidence="1 2">DSM 19022</strain>
    </source>
</reference>
<proteinExistence type="predicted"/>
<organism evidence="1 2">
    <name type="scientific">Lutispora thermophila DSM 19022</name>
    <dbReference type="NCBI Taxonomy" id="1122184"/>
    <lineage>
        <taxon>Bacteria</taxon>
        <taxon>Bacillati</taxon>
        <taxon>Bacillota</taxon>
        <taxon>Clostridia</taxon>
        <taxon>Lutisporales</taxon>
        <taxon>Lutisporaceae</taxon>
        <taxon>Lutispora</taxon>
    </lineage>
</organism>
<accession>A0A1M6APK6</accession>
<dbReference type="AlphaFoldDB" id="A0A1M6APK6"/>